<organism evidence="1 2">
    <name type="scientific">Mycobacterium conspicuum</name>
    <dbReference type="NCBI Taxonomy" id="44010"/>
    <lineage>
        <taxon>Bacteria</taxon>
        <taxon>Bacillati</taxon>
        <taxon>Actinomycetota</taxon>
        <taxon>Actinomycetes</taxon>
        <taxon>Mycobacteriales</taxon>
        <taxon>Mycobacteriaceae</taxon>
        <taxon>Mycobacterium</taxon>
    </lineage>
</organism>
<dbReference type="Proteomes" id="UP000467385">
    <property type="component" value="Chromosome"/>
</dbReference>
<dbReference type="Gene3D" id="3.10.450.50">
    <property type="match status" value="1"/>
</dbReference>
<sequence>MTELIDRSKTTSLIEQRIAKTTNPRHLLMLNRLLQHATGEVTLDLDLVMSTLTADPRYVAWGAPEDMSPVGRQAVRAFYEDTIVKGGQFYLEFDMDRIVVDDDTIVTEGNYRSLYYGADAAKRGFPVDDPEGCYLLSLRMLIVWPFDADGFIKGEETYSAVTSPDFFTRVEESEVPKEFRDFIDAR</sequence>
<dbReference type="InterPro" id="IPR032710">
    <property type="entry name" value="NTF2-like_dom_sf"/>
</dbReference>
<accession>A0A1X1SXN2</accession>
<evidence type="ECO:0000313" key="2">
    <source>
        <dbReference type="Proteomes" id="UP000467385"/>
    </source>
</evidence>
<keyword evidence="2" id="KW-1185">Reference proteome</keyword>
<proteinExistence type="predicted"/>
<dbReference type="RefSeq" id="WP_085235488.1">
    <property type="nucleotide sequence ID" value="NZ_AP022613.1"/>
</dbReference>
<evidence type="ECO:0000313" key="1">
    <source>
        <dbReference type="EMBL" id="BBZ37133.1"/>
    </source>
</evidence>
<protein>
    <submittedName>
        <fullName evidence="1">Uncharacterized protein</fullName>
    </submittedName>
</protein>
<dbReference type="STRING" id="44010.AWC00_24760"/>
<gene>
    <name evidence="1" type="ORF">MCNS_01960</name>
</gene>
<dbReference type="OrthoDB" id="4542738at2"/>
<dbReference type="AlphaFoldDB" id="A0A1X1SXN2"/>
<dbReference type="SUPFAM" id="SSF54427">
    <property type="entry name" value="NTF2-like"/>
    <property type="match status" value="1"/>
</dbReference>
<dbReference type="EMBL" id="AP022613">
    <property type="protein sequence ID" value="BBZ37133.1"/>
    <property type="molecule type" value="Genomic_DNA"/>
</dbReference>
<name>A0A1X1SXN2_9MYCO</name>
<reference evidence="1 2" key="1">
    <citation type="journal article" date="2019" name="Emerg. Microbes Infect.">
        <title>Comprehensive subspecies identification of 175 nontuberculous mycobacteria species based on 7547 genomic profiles.</title>
        <authorList>
            <person name="Matsumoto Y."/>
            <person name="Kinjo T."/>
            <person name="Motooka D."/>
            <person name="Nabeya D."/>
            <person name="Jung N."/>
            <person name="Uechi K."/>
            <person name="Horii T."/>
            <person name="Iida T."/>
            <person name="Fujita J."/>
            <person name="Nakamura S."/>
        </authorList>
    </citation>
    <scope>NUCLEOTIDE SEQUENCE [LARGE SCALE GENOMIC DNA]</scope>
    <source>
        <strain evidence="1 2">JCM 14738</strain>
    </source>
</reference>